<keyword evidence="6 7" id="KW-0119">Carbohydrate metabolism</keyword>
<dbReference type="PROSITE" id="PS00069">
    <property type="entry name" value="G6P_DEHYDROGENASE"/>
    <property type="match status" value="1"/>
</dbReference>
<dbReference type="NCBIfam" id="TIGR00871">
    <property type="entry name" value="zwf"/>
    <property type="match status" value="1"/>
</dbReference>
<comment type="caution">
    <text evidence="7">Lacks conserved residue(s) required for the propagation of feature annotation.</text>
</comment>
<feature type="active site" description="Proton acceptor" evidence="7">
    <location>
        <position position="259"/>
    </location>
</feature>
<protein>
    <recommendedName>
        <fullName evidence="7">Glucose-6-phosphate 1-dehydrogenase</fullName>
        <shortName evidence="7">G6PD</shortName>
        <ecNumber evidence="7">1.1.1.49</ecNumber>
    </recommendedName>
</protein>
<dbReference type="InterPro" id="IPR001282">
    <property type="entry name" value="G6P_DH"/>
</dbReference>
<feature type="binding site" evidence="7">
    <location>
        <position position="254"/>
    </location>
    <ligand>
        <name>substrate</name>
    </ligand>
</feature>
<keyword evidence="11" id="KW-1185">Reference proteome</keyword>
<evidence type="ECO:0000256" key="7">
    <source>
        <dbReference type="HAMAP-Rule" id="MF_00966"/>
    </source>
</evidence>
<comment type="similarity">
    <text evidence="2 7">Belongs to the glucose-6-phosphate dehydrogenase family.</text>
</comment>
<dbReference type="NCBIfam" id="NF009492">
    <property type="entry name" value="PRK12853.1-3"/>
    <property type="match status" value="1"/>
</dbReference>
<feature type="binding site" evidence="7">
    <location>
        <position position="364"/>
    </location>
    <ligand>
        <name>substrate</name>
    </ligand>
</feature>
<dbReference type="PANTHER" id="PTHR23429">
    <property type="entry name" value="GLUCOSE-6-PHOSPHATE 1-DEHYDROGENASE G6PD"/>
    <property type="match status" value="1"/>
</dbReference>
<accession>A0ABT7BSL8</accession>
<keyword evidence="4 7" id="KW-0521">NADP</keyword>
<dbReference type="EMBL" id="JAQOSQ010000002">
    <property type="protein sequence ID" value="MDJ1182192.1"/>
    <property type="molecule type" value="Genomic_DNA"/>
</dbReference>
<feature type="binding site" evidence="7">
    <location>
        <position position="62"/>
    </location>
    <ligand>
        <name>NADP(+)</name>
        <dbReference type="ChEBI" id="CHEBI:58349"/>
    </ligand>
</feature>
<comment type="function">
    <text evidence="7">Catalyzes the oxidation of glucose 6-phosphate to 6-phosphogluconolactone.</text>
</comment>
<dbReference type="Pfam" id="PF00479">
    <property type="entry name" value="G6PD_N"/>
    <property type="match status" value="1"/>
</dbReference>
<comment type="catalytic activity">
    <reaction evidence="7">
        <text>D-glucose 6-phosphate + NADP(+) = 6-phospho-D-glucono-1,5-lactone + NADPH + H(+)</text>
        <dbReference type="Rhea" id="RHEA:15841"/>
        <dbReference type="ChEBI" id="CHEBI:15378"/>
        <dbReference type="ChEBI" id="CHEBI:57783"/>
        <dbReference type="ChEBI" id="CHEBI:57955"/>
        <dbReference type="ChEBI" id="CHEBI:58349"/>
        <dbReference type="ChEBI" id="CHEBI:61548"/>
        <dbReference type="EC" id="1.1.1.49"/>
    </reaction>
</comment>
<evidence type="ECO:0000256" key="3">
    <source>
        <dbReference type="ARBA" id="ARBA00022526"/>
    </source>
</evidence>
<dbReference type="PRINTS" id="PR00079">
    <property type="entry name" value="G6PDHDRGNASE"/>
</dbReference>
<keyword evidence="5 7" id="KW-0560">Oxidoreductase</keyword>
<reference evidence="10 11" key="1">
    <citation type="submission" date="2023-01" db="EMBL/GenBank/DDBJ databases">
        <title>Novel diversity within Roseofilum (Cyanobacteria; Desertifilaceae) from marine benthic mats with descriptions of four novel species.</title>
        <authorList>
            <person name="Wang Y."/>
            <person name="Berthold D.E."/>
            <person name="Hu J."/>
            <person name="Lefler F.W."/>
            <person name="Laughinghouse H.D. IV."/>
        </authorList>
    </citation>
    <scope>NUCLEOTIDE SEQUENCE [LARGE SCALE GENOMIC DNA]</scope>
    <source>
        <strain evidence="10 11">BLCC-M143</strain>
    </source>
</reference>
<dbReference type="PANTHER" id="PTHR23429:SF0">
    <property type="entry name" value="GLUCOSE-6-PHOSPHATE 1-DEHYDROGENASE"/>
    <property type="match status" value="1"/>
</dbReference>
<evidence type="ECO:0000256" key="2">
    <source>
        <dbReference type="ARBA" id="ARBA00009975"/>
    </source>
</evidence>
<evidence type="ECO:0000256" key="5">
    <source>
        <dbReference type="ARBA" id="ARBA00023002"/>
    </source>
</evidence>
<feature type="binding site" evidence="7">
    <location>
        <position position="235"/>
    </location>
    <ligand>
        <name>substrate</name>
    </ligand>
</feature>
<dbReference type="Proteomes" id="UP001232992">
    <property type="component" value="Unassembled WGS sequence"/>
</dbReference>
<name>A0ABT7BSL8_9CYAN</name>
<dbReference type="EC" id="1.1.1.49" evidence="7"/>
<evidence type="ECO:0000259" key="9">
    <source>
        <dbReference type="Pfam" id="PF02781"/>
    </source>
</evidence>
<feature type="domain" description="Glucose-6-phosphate dehydrogenase NAD-binding" evidence="8">
    <location>
        <begin position="25"/>
        <end position="206"/>
    </location>
</feature>
<dbReference type="SUPFAM" id="SSF51735">
    <property type="entry name" value="NAD(P)-binding Rossmann-fold domains"/>
    <property type="match status" value="1"/>
</dbReference>
<dbReference type="RefSeq" id="WP_283756845.1">
    <property type="nucleotide sequence ID" value="NZ_JAQOSQ010000002.1"/>
</dbReference>
<dbReference type="HAMAP" id="MF_00966">
    <property type="entry name" value="G6PD"/>
    <property type="match status" value="1"/>
</dbReference>
<dbReference type="InterPro" id="IPR022674">
    <property type="entry name" value="G6P_DH_NAD-bd"/>
</dbReference>
<feature type="binding site" evidence="7">
    <location>
        <position position="359"/>
    </location>
    <ligand>
        <name>substrate</name>
    </ligand>
</feature>
<dbReference type="PIRSF" id="PIRSF000110">
    <property type="entry name" value="G6PD"/>
    <property type="match status" value="1"/>
</dbReference>
<proteinExistence type="inferred from homology"/>
<dbReference type="Pfam" id="PF02781">
    <property type="entry name" value="G6PD_C"/>
    <property type="match status" value="1"/>
</dbReference>
<feature type="binding site" evidence="7">
    <location>
        <position position="197"/>
    </location>
    <ligand>
        <name>substrate</name>
    </ligand>
</feature>
<evidence type="ECO:0000259" key="8">
    <source>
        <dbReference type="Pfam" id="PF00479"/>
    </source>
</evidence>
<feature type="domain" description="Glucose-6-phosphate dehydrogenase C-terminal" evidence="9">
    <location>
        <begin position="208"/>
        <end position="507"/>
    </location>
</feature>
<dbReference type="Gene3D" id="3.30.360.10">
    <property type="entry name" value="Dihydrodipicolinate Reductase, domain 2"/>
    <property type="match status" value="1"/>
</dbReference>
<gene>
    <name evidence="7 10" type="primary">zwf</name>
    <name evidence="10" type="ORF">PMH09_03210</name>
</gene>
<feature type="binding site" evidence="7">
    <location>
        <position position="201"/>
    </location>
    <ligand>
        <name>substrate</name>
    </ligand>
</feature>
<dbReference type="SUPFAM" id="SSF55347">
    <property type="entry name" value="Glyceraldehyde-3-phosphate dehydrogenase-like, C-terminal domain"/>
    <property type="match status" value="1"/>
</dbReference>
<feature type="binding site" evidence="7">
    <location>
        <position position="167"/>
    </location>
    <ligand>
        <name>NADP(+)</name>
        <dbReference type="ChEBI" id="CHEBI:58349"/>
    </ligand>
</feature>
<evidence type="ECO:0000256" key="6">
    <source>
        <dbReference type="ARBA" id="ARBA00023277"/>
    </source>
</evidence>
<dbReference type="InterPro" id="IPR019796">
    <property type="entry name" value="G6P_DH_AS"/>
</dbReference>
<comment type="pathway">
    <text evidence="1 7">Carbohydrate degradation; pentose phosphate pathway; D-ribulose 5-phosphate from D-glucose 6-phosphate (oxidative stage): step 1/3.</text>
</comment>
<evidence type="ECO:0000313" key="11">
    <source>
        <dbReference type="Proteomes" id="UP001232992"/>
    </source>
</evidence>
<dbReference type="InterPro" id="IPR022675">
    <property type="entry name" value="G6P_DH_C"/>
</dbReference>
<keyword evidence="3 7" id="KW-0313">Glucose metabolism</keyword>
<organism evidence="10 11">
    <name type="scientific">Roseofilum casamattae BLCC-M143</name>
    <dbReference type="NCBI Taxonomy" id="3022442"/>
    <lineage>
        <taxon>Bacteria</taxon>
        <taxon>Bacillati</taxon>
        <taxon>Cyanobacteriota</taxon>
        <taxon>Cyanophyceae</taxon>
        <taxon>Desertifilales</taxon>
        <taxon>Desertifilaceae</taxon>
        <taxon>Roseofilum</taxon>
        <taxon>Roseofilum casamattae</taxon>
    </lineage>
</organism>
<evidence type="ECO:0000256" key="4">
    <source>
        <dbReference type="ARBA" id="ARBA00022857"/>
    </source>
</evidence>
<dbReference type="InterPro" id="IPR036291">
    <property type="entry name" value="NAD(P)-bd_dom_sf"/>
</dbReference>
<evidence type="ECO:0000313" key="10">
    <source>
        <dbReference type="EMBL" id="MDJ1182192.1"/>
    </source>
</evidence>
<comment type="caution">
    <text evidence="10">The sequence shown here is derived from an EMBL/GenBank/DDBJ whole genome shotgun (WGS) entry which is preliminary data.</text>
</comment>
<evidence type="ECO:0000256" key="1">
    <source>
        <dbReference type="ARBA" id="ARBA00004937"/>
    </source>
</evidence>
<sequence length="509" mass="58119">MVTLTENPLRVGLQQDRVPEPQILVIFGASGDLTQRKLVPALYQMKLERRLPPELTIVGVARRQWSHDFFREHMREGVEEFGGGLQSEELWNEFSEGLFYCPGDIDNPESYQKLKAFLAELDEKRRTRGNRVFYLSVAPRFFGEATQQLGEAGMLADPTKQRLVIEKPFGRDLSSARRLNRVVNQVCDEKQVYRIDHYLGKETVQNLLVFRFANAIFEPLWNRQFIDHVQITVAEMVGLEGRAGYYETSGALRDMVQNHLMQLFSLTAMEPPNSLDADSIRNEKVKVVQATNLANIDDLSQCAVRGQYTAGWSKGKPVPGYREEEGASPDSVTPTYAALKLQIDNWRWKGVPFYLRTGKRMPKKVSEIAIQFKEVPYLMFQSAAKQANPNVLAMRIQPNEGISMRFEVKTPGSSLRTRSVDMDFRYDRAFGQANTDAYSRLLIDCMLGDQTLFTRGDEVEASWRALTPVLNAWDAPAPPEVIPLYEAGTWEPVEAELLLNKDGRRWRRL</sequence>
<feature type="binding site" evidence="7">
    <location>
        <begin position="104"/>
        <end position="105"/>
    </location>
    <ligand>
        <name>NADP(+)</name>
        <dbReference type="ChEBI" id="CHEBI:58349"/>
    </ligand>
</feature>
<dbReference type="Gene3D" id="3.40.50.720">
    <property type="entry name" value="NAD(P)-binding Rossmann-like Domain"/>
    <property type="match status" value="1"/>
</dbReference>